<dbReference type="AlphaFoldDB" id="A0A246B8I0"/>
<organism evidence="3 4">
    <name type="scientific">Kaistella haifensis DSM 19056</name>
    <dbReference type="NCBI Taxonomy" id="1450526"/>
    <lineage>
        <taxon>Bacteria</taxon>
        <taxon>Pseudomonadati</taxon>
        <taxon>Bacteroidota</taxon>
        <taxon>Flavobacteriia</taxon>
        <taxon>Flavobacteriales</taxon>
        <taxon>Weeksellaceae</taxon>
        <taxon>Chryseobacterium group</taxon>
        <taxon>Kaistella</taxon>
    </lineage>
</organism>
<evidence type="ECO:0000313" key="4">
    <source>
        <dbReference type="Proteomes" id="UP000197587"/>
    </source>
</evidence>
<proteinExistence type="predicted"/>
<keyword evidence="1" id="KW-0812">Transmembrane</keyword>
<dbReference type="Pfam" id="PF10882">
    <property type="entry name" value="bPH_5"/>
    <property type="match status" value="1"/>
</dbReference>
<dbReference type="InterPro" id="IPR027783">
    <property type="entry name" value="Bacterial_PH-related"/>
</dbReference>
<evidence type="ECO:0000256" key="1">
    <source>
        <dbReference type="SAM" id="Phobius"/>
    </source>
</evidence>
<keyword evidence="4" id="KW-1185">Reference proteome</keyword>
<sequence length="159" mass="18185">MKTFPTAKMDLQTKIFTILFGLICLVVIGFGGYEIFTEKAFFLLFPVAVVCIALISSYLMIPEISVDAQKNILIKNNFVNFKIKREEIAELDIITGKKFNIRTFGVGGLFGYFGYFNGNDVWYVTNLDKKIQITMKSGKTYMISPENTEDYLRELELVQ</sequence>
<dbReference type="RefSeq" id="WP_031502065.1">
    <property type="nucleotide sequence ID" value="NZ_JASZ02000021.1"/>
</dbReference>
<comment type="caution">
    <text evidence="3">The sequence shown here is derived from an EMBL/GenBank/DDBJ whole genome shotgun (WGS) entry which is preliminary data.</text>
</comment>
<dbReference type="Proteomes" id="UP000197587">
    <property type="component" value="Unassembled WGS sequence"/>
</dbReference>
<protein>
    <recommendedName>
        <fullName evidence="2">Bacterial Pleckstrin homology domain-containing protein</fullName>
    </recommendedName>
</protein>
<accession>A0A246B8I0</accession>
<feature type="transmembrane region" description="Helical" evidence="1">
    <location>
        <begin position="40"/>
        <end position="61"/>
    </location>
</feature>
<feature type="domain" description="Bacterial Pleckstrin homology" evidence="2">
    <location>
        <begin position="69"/>
        <end position="156"/>
    </location>
</feature>
<feature type="transmembrane region" description="Helical" evidence="1">
    <location>
        <begin position="15"/>
        <end position="33"/>
    </location>
</feature>
<name>A0A246B8I0_9FLAO</name>
<dbReference type="EMBL" id="JASZ02000021">
    <property type="protein sequence ID" value="OWK97736.1"/>
    <property type="molecule type" value="Genomic_DNA"/>
</dbReference>
<gene>
    <name evidence="3" type="ORF">AP75_09650</name>
</gene>
<evidence type="ECO:0000259" key="2">
    <source>
        <dbReference type="Pfam" id="PF10882"/>
    </source>
</evidence>
<evidence type="ECO:0000313" key="3">
    <source>
        <dbReference type="EMBL" id="OWK97736.1"/>
    </source>
</evidence>
<keyword evidence="1" id="KW-0472">Membrane</keyword>
<keyword evidence="1" id="KW-1133">Transmembrane helix</keyword>
<reference evidence="3 4" key="1">
    <citation type="submission" date="2017-05" db="EMBL/GenBank/DDBJ databases">
        <title>Genome of Chryseobacterium haifense.</title>
        <authorList>
            <person name="Newman J.D."/>
        </authorList>
    </citation>
    <scope>NUCLEOTIDE SEQUENCE [LARGE SCALE GENOMIC DNA]</scope>
    <source>
        <strain evidence="3 4">DSM 19056</strain>
    </source>
</reference>